<dbReference type="AlphaFoldDB" id="A0A0F0CWD0"/>
<dbReference type="PATRIC" id="fig|1609969.3.peg.296"/>
<evidence type="ECO:0008006" key="8">
    <source>
        <dbReference type="Google" id="ProtNLM"/>
    </source>
</evidence>
<dbReference type="NCBIfam" id="NF037968">
    <property type="entry name" value="SemiSWEET_2"/>
    <property type="match status" value="1"/>
</dbReference>
<dbReference type="Proteomes" id="UP000033428">
    <property type="component" value="Unassembled WGS sequence"/>
</dbReference>
<accession>A0A0F0CWD0</accession>
<feature type="transmembrane region" description="Helical" evidence="5">
    <location>
        <begin position="38"/>
        <end position="58"/>
    </location>
</feature>
<reference evidence="6 7" key="1">
    <citation type="submission" date="2015-02" db="EMBL/GenBank/DDBJ databases">
        <title>Single-cell genomics of uncultivated deep-branching MTB reveals a conserved set of magnetosome genes.</title>
        <authorList>
            <person name="Kolinko S."/>
            <person name="Richter M."/>
            <person name="Glockner F.O."/>
            <person name="Brachmann A."/>
            <person name="Schuler D."/>
        </authorList>
    </citation>
    <scope>NUCLEOTIDE SEQUENCE [LARGE SCALE GENOMIC DNA]</scope>
    <source>
        <strain evidence="6">SKK-01</strain>
    </source>
</reference>
<proteinExistence type="predicted"/>
<protein>
    <recommendedName>
        <fullName evidence="8">MtN3 and saliva related transmembrane protein</fullName>
    </recommendedName>
</protein>
<evidence type="ECO:0000256" key="3">
    <source>
        <dbReference type="ARBA" id="ARBA00022989"/>
    </source>
</evidence>
<evidence type="ECO:0000256" key="2">
    <source>
        <dbReference type="ARBA" id="ARBA00022692"/>
    </source>
</evidence>
<gene>
    <name evidence="6" type="ORF">OMAG_000265</name>
</gene>
<evidence type="ECO:0000256" key="5">
    <source>
        <dbReference type="SAM" id="Phobius"/>
    </source>
</evidence>
<dbReference type="Gene3D" id="1.20.1280.290">
    <property type="match status" value="1"/>
</dbReference>
<evidence type="ECO:0000313" key="7">
    <source>
        <dbReference type="Proteomes" id="UP000033428"/>
    </source>
</evidence>
<organism evidence="6 7">
    <name type="scientific">Candidatus Omnitrophus magneticus</name>
    <dbReference type="NCBI Taxonomy" id="1609969"/>
    <lineage>
        <taxon>Bacteria</taxon>
        <taxon>Pseudomonadati</taxon>
        <taxon>Candidatus Omnitrophota</taxon>
        <taxon>Candidatus Omnitrophus</taxon>
    </lineage>
</organism>
<comment type="subcellular location">
    <subcellularLocation>
        <location evidence="1">Membrane</location>
        <topology evidence="1">Multi-pass membrane protein</topology>
    </subcellularLocation>
</comment>
<keyword evidence="2 5" id="KW-0812">Transmembrane</keyword>
<keyword evidence="3 5" id="KW-1133">Transmembrane helix</keyword>
<dbReference type="EMBL" id="JYNY01000053">
    <property type="protein sequence ID" value="KJJ85871.1"/>
    <property type="molecule type" value="Genomic_DNA"/>
</dbReference>
<dbReference type="InterPro" id="IPR047662">
    <property type="entry name" value="SemiSWEET"/>
</dbReference>
<evidence type="ECO:0000256" key="4">
    <source>
        <dbReference type="ARBA" id="ARBA00023136"/>
    </source>
</evidence>
<feature type="transmembrane region" description="Helical" evidence="5">
    <location>
        <begin position="6"/>
        <end position="26"/>
    </location>
</feature>
<evidence type="ECO:0000313" key="6">
    <source>
        <dbReference type="EMBL" id="KJJ85871.1"/>
    </source>
</evidence>
<keyword evidence="7" id="KW-1185">Reference proteome</keyword>
<name>A0A0F0CWD0_9BACT</name>
<comment type="caution">
    <text evidence="6">The sequence shown here is derived from an EMBL/GenBank/DDBJ whole genome shotgun (WGS) entry which is preliminary data.</text>
</comment>
<feature type="transmembrane region" description="Helical" evidence="5">
    <location>
        <begin position="64"/>
        <end position="85"/>
    </location>
</feature>
<keyword evidence="4 5" id="KW-0472">Membrane</keyword>
<dbReference type="GO" id="GO:0051119">
    <property type="term" value="F:sugar transmembrane transporter activity"/>
    <property type="evidence" value="ECO:0007669"/>
    <property type="project" value="InterPro"/>
</dbReference>
<evidence type="ECO:0000256" key="1">
    <source>
        <dbReference type="ARBA" id="ARBA00004141"/>
    </source>
</evidence>
<dbReference type="GO" id="GO:0016020">
    <property type="term" value="C:membrane"/>
    <property type="evidence" value="ECO:0007669"/>
    <property type="project" value="UniProtKB-SubCell"/>
</dbReference>
<dbReference type="Pfam" id="PF04193">
    <property type="entry name" value="PQ-loop"/>
    <property type="match status" value="1"/>
</dbReference>
<dbReference type="InterPro" id="IPR006603">
    <property type="entry name" value="PQ-loop_rpt"/>
</dbReference>
<sequence>MNEFFVELIGMLGAICTTFCFLPQIIKILQTKHARDISLIMYIILTIGVFLWLIYGILIHKWPIILANAVTFIFCAIIVTVKITWENKNNGK</sequence>